<sequence>MKKIFTLIGIISLICTKAQIVISEIYGGGGSPSLALSHDYLMLKNIGSEPASLHNTTIQYGPADGNFTQYHMLPNITLNSGQSYLIQEGVNVAGRVDLPAPDFIADEVVYFDGTQNSSGGIDFNNRAGKIALVNGNMQLQDPKNGAVLDFVSYGTMNAVPVFASAANTAFKRVVGNTGTNNVEFVTAPAYPMNSSAGNTAIAITPADPDYSKFNFIVNPFLKENTEIVFSSEIENVKIYDEFGQVVMQSPTKTSYGMSLIELPKGKYTVTGMINKSPVSQQIVKD</sequence>
<dbReference type="EMBL" id="CP154834">
    <property type="protein sequence ID" value="XAO74287.1"/>
    <property type="molecule type" value="Genomic_DNA"/>
</dbReference>
<feature type="domain" description="LTD" evidence="2">
    <location>
        <begin position="16"/>
        <end position="155"/>
    </location>
</feature>
<accession>A0AAU6WR36</accession>
<dbReference type="NCBIfam" id="TIGR04183">
    <property type="entry name" value="Por_Secre_tail"/>
    <property type="match status" value="1"/>
</dbReference>
<dbReference type="InterPro" id="IPR001322">
    <property type="entry name" value="Lamin_tail_dom"/>
</dbReference>
<dbReference type="RefSeq" id="WP_294240378.1">
    <property type="nucleotide sequence ID" value="NZ_CP154834.1"/>
</dbReference>
<dbReference type="SUPFAM" id="SSF74853">
    <property type="entry name" value="Lamin A/C globular tail domain"/>
    <property type="match status" value="1"/>
</dbReference>
<protein>
    <submittedName>
        <fullName evidence="3">T9SS type A sorting domain-containing protein</fullName>
    </submittedName>
</protein>
<evidence type="ECO:0000313" key="3">
    <source>
        <dbReference type="EMBL" id="XAO74287.1"/>
    </source>
</evidence>
<keyword evidence="1" id="KW-0732">Signal</keyword>
<evidence type="ECO:0000313" key="4">
    <source>
        <dbReference type="Proteomes" id="UP001463665"/>
    </source>
</evidence>
<dbReference type="InterPro" id="IPR036415">
    <property type="entry name" value="Lamin_tail_dom_sf"/>
</dbReference>
<gene>
    <name evidence="3" type="ORF">AAFP95_22175</name>
</gene>
<reference evidence="3 4" key="1">
    <citation type="submission" date="2024-04" db="EMBL/GenBank/DDBJ databases">
        <title>Genome sequencing and assembly of rice foliar adapted Chryseobacterium endophyticum OsEnb-ALM-A6.</title>
        <authorList>
            <person name="Kumar S."/>
            <person name="Javed M."/>
            <person name="Chouhan V."/>
            <person name="Charishma K."/>
            <person name="Patel A."/>
            <person name="Kumar M."/>
            <person name="Sahu K.P."/>
            <person name="Kumar A."/>
        </authorList>
    </citation>
    <scope>NUCLEOTIDE SEQUENCE [LARGE SCALE GENOMIC DNA]</scope>
    <source>
        <strain evidence="3 4">OsEnb-ALM-A6</strain>
    </source>
</reference>
<proteinExistence type="predicted"/>
<keyword evidence="4" id="KW-1185">Reference proteome</keyword>
<dbReference type="AlphaFoldDB" id="A0AAU6WR36"/>
<name>A0AAU6WR36_9FLAO</name>
<dbReference type="Proteomes" id="UP001463665">
    <property type="component" value="Chromosome"/>
</dbReference>
<dbReference type="InterPro" id="IPR026444">
    <property type="entry name" value="Secre_tail"/>
</dbReference>
<dbReference type="PROSITE" id="PS51841">
    <property type="entry name" value="LTD"/>
    <property type="match status" value="1"/>
</dbReference>
<evidence type="ECO:0000259" key="2">
    <source>
        <dbReference type="PROSITE" id="PS51841"/>
    </source>
</evidence>
<evidence type="ECO:0000256" key="1">
    <source>
        <dbReference type="ARBA" id="ARBA00022729"/>
    </source>
</evidence>
<organism evidence="3 4">
    <name type="scientific">Chryseobacterium endophyticum</name>
    <dbReference type="NCBI Taxonomy" id="1854762"/>
    <lineage>
        <taxon>Bacteria</taxon>
        <taxon>Pseudomonadati</taxon>
        <taxon>Bacteroidota</taxon>
        <taxon>Flavobacteriia</taxon>
        <taxon>Flavobacteriales</taxon>
        <taxon>Weeksellaceae</taxon>
        <taxon>Chryseobacterium group</taxon>
        <taxon>Chryseobacterium</taxon>
    </lineage>
</organism>